<accession>A0A2P2QJA3</accession>
<name>A0A2P2QJA3_RHIMU</name>
<sequence>MGILWLTLRVNHVRKMVFLIHREKKNSPFAVDQTFIACDS</sequence>
<reference evidence="1" key="1">
    <citation type="submission" date="2018-02" db="EMBL/GenBank/DDBJ databases">
        <title>Rhizophora mucronata_Transcriptome.</title>
        <authorList>
            <person name="Meera S.P."/>
            <person name="Sreeshan A."/>
            <person name="Augustine A."/>
        </authorList>
    </citation>
    <scope>NUCLEOTIDE SEQUENCE</scope>
    <source>
        <tissue evidence="1">Leaf</tissue>
    </source>
</reference>
<protein>
    <submittedName>
        <fullName evidence="1">Uncharacterized protein</fullName>
    </submittedName>
</protein>
<dbReference type="EMBL" id="GGEC01086579">
    <property type="protein sequence ID" value="MBX67063.1"/>
    <property type="molecule type" value="Transcribed_RNA"/>
</dbReference>
<dbReference type="AlphaFoldDB" id="A0A2P2QJA3"/>
<proteinExistence type="predicted"/>
<evidence type="ECO:0000313" key="1">
    <source>
        <dbReference type="EMBL" id="MBX67063.1"/>
    </source>
</evidence>
<organism evidence="1">
    <name type="scientific">Rhizophora mucronata</name>
    <name type="common">Asiatic mangrove</name>
    <dbReference type="NCBI Taxonomy" id="61149"/>
    <lineage>
        <taxon>Eukaryota</taxon>
        <taxon>Viridiplantae</taxon>
        <taxon>Streptophyta</taxon>
        <taxon>Embryophyta</taxon>
        <taxon>Tracheophyta</taxon>
        <taxon>Spermatophyta</taxon>
        <taxon>Magnoliopsida</taxon>
        <taxon>eudicotyledons</taxon>
        <taxon>Gunneridae</taxon>
        <taxon>Pentapetalae</taxon>
        <taxon>rosids</taxon>
        <taxon>fabids</taxon>
        <taxon>Malpighiales</taxon>
        <taxon>Rhizophoraceae</taxon>
        <taxon>Rhizophora</taxon>
    </lineage>
</organism>